<dbReference type="Proteomes" id="UP000229421">
    <property type="component" value="Unassembled WGS sequence"/>
</dbReference>
<evidence type="ECO:0000256" key="2">
    <source>
        <dbReference type="ARBA" id="ARBA00022448"/>
    </source>
</evidence>
<dbReference type="PANTHER" id="PTHR30290:SF9">
    <property type="entry name" value="OLIGOPEPTIDE-BINDING PROTEIN APPA"/>
    <property type="match status" value="1"/>
</dbReference>
<evidence type="ECO:0000313" key="6">
    <source>
        <dbReference type="Proteomes" id="UP000229421"/>
    </source>
</evidence>
<dbReference type="InterPro" id="IPR000914">
    <property type="entry name" value="SBP_5_dom"/>
</dbReference>
<dbReference type="Gene3D" id="3.40.190.10">
    <property type="entry name" value="Periplasmic binding protein-like II"/>
    <property type="match status" value="1"/>
</dbReference>
<dbReference type="Gene3D" id="3.90.76.10">
    <property type="entry name" value="Dipeptide-binding Protein, Domain 1"/>
    <property type="match status" value="1"/>
</dbReference>
<name>A0A2M8C645_9BACT</name>
<dbReference type="PANTHER" id="PTHR30290">
    <property type="entry name" value="PERIPLASMIC BINDING COMPONENT OF ABC TRANSPORTER"/>
    <property type="match status" value="1"/>
</dbReference>
<dbReference type="GO" id="GO:1904680">
    <property type="term" value="F:peptide transmembrane transporter activity"/>
    <property type="evidence" value="ECO:0007669"/>
    <property type="project" value="TreeGrafter"/>
</dbReference>
<proteinExistence type="inferred from homology"/>
<dbReference type="EMBL" id="PFTZ01000036">
    <property type="protein sequence ID" value="PJB51710.1"/>
    <property type="molecule type" value="Genomic_DNA"/>
</dbReference>
<organism evidence="5 6">
    <name type="scientific">Candidatus Berkelbacteria bacterium CG_4_9_14_3_um_filter_39_23</name>
    <dbReference type="NCBI Taxonomy" id="1974508"/>
    <lineage>
        <taxon>Bacteria</taxon>
        <taxon>Candidatus Berkelbacteria</taxon>
    </lineage>
</organism>
<evidence type="ECO:0000313" key="5">
    <source>
        <dbReference type="EMBL" id="PJB51710.1"/>
    </source>
</evidence>
<evidence type="ECO:0000259" key="4">
    <source>
        <dbReference type="Pfam" id="PF00496"/>
    </source>
</evidence>
<comment type="caution">
    <text evidence="5">The sequence shown here is derived from an EMBL/GenBank/DDBJ whole genome shotgun (WGS) entry which is preliminary data.</text>
</comment>
<evidence type="ECO:0000256" key="3">
    <source>
        <dbReference type="ARBA" id="ARBA00022729"/>
    </source>
</evidence>
<evidence type="ECO:0000256" key="1">
    <source>
        <dbReference type="ARBA" id="ARBA00005695"/>
    </source>
</evidence>
<sequence>MSILQGVIRFLRRIVGKFSKWEKMIIVFCLLTAGGAVYFKIQNQGAEYIYLPSRGGIYTEGVLAENSGILDKKIKTLTYSGLLRLDENLNLKPALAKSWSIDENNQTYTFELFDLVPADKVKNTLTEQKDNLAGLDVQSEGQKIIIKTPKKIGSLIYNLTEPMFDFGPYRQVKVEDTKLILEANPDWSLGEPYISRIIIRIFQDEDKMISALESGDIQGADGVLVASDKQNGYTVKLQKYITLFFNLSRANVQNKGFR</sequence>
<accession>A0A2M8C645</accession>
<dbReference type="AlphaFoldDB" id="A0A2M8C645"/>
<gene>
    <name evidence="5" type="ORF">CO101_01055</name>
</gene>
<comment type="similarity">
    <text evidence="1">Belongs to the bacterial solute-binding protein 5 family.</text>
</comment>
<protein>
    <recommendedName>
        <fullName evidence="4">Solute-binding protein family 5 domain-containing protein</fullName>
    </recommendedName>
</protein>
<feature type="non-terminal residue" evidence="5">
    <location>
        <position position="258"/>
    </location>
</feature>
<dbReference type="Pfam" id="PF00496">
    <property type="entry name" value="SBP_bac_5"/>
    <property type="match status" value="1"/>
</dbReference>
<keyword evidence="2" id="KW-0813">Transport</keyword>
<reference evidence="6" key="1">
    <citation type="submission" date="2017-09" db="EMBL/GenBank/DDBJ databases">
        <title>Depth-based differentiation of microbial function through sediment-hosted aquifers and enrichment of novel symbionts in the deep terrestrial subsurface.</title>
        <authorList>
            <person name="Probst A.J."/>
            <person name="Ladd B."/>
            <person name="Jarett J.K."/>
            <person name="Geller-Mcgrath D.E."/>
            <person name="Sieber C.M.K."/>
            <person name="Emerson J.B."/>
            <person name="Anantharaman K."/>
            <person name="Thomas B.C."/>
            <person name="Malmstrom R."/>
            <person name="Stieglmeier M."/>
            <person name="Klingl A."/>
            <person name="Woyke T."/>
            <person name="Ryan C.M."/>
            <person name="Banfield J.F."/>
        </authorList>
    </citation>
    <scope>NUCLEOTIDE SEQUENCE [LARGE SCALE GENOMIC DNA]</scope>
</reference>
<keyword evidence="3" id="KW-0732">Signal</keyword>
<feature type="domain" description="Solute-binding protein family 5" evidence="4">
    <location>
        <begin position="161"/>
        <end position="258"/>
    </location>
</feature>
<dbReference type="SUPFAM" id="SSF53850">
    <property type="entry name" value="Periplasmic binding protein-like II"/>
    <property type="match status" value="1"/>
</dbReference>
<dbReference type="InterPro" id="IPR039424">
    <property type="entry name" value="SBP_5"/>
</dbReference>
<dbReference type="GO" id="GO:0015833">
    <property type="term" value="P:peptide transport"/>
    <property type="evidence" value="ECO:0007669"/>
    <property type="project" value="TreeGrafter"/>
</dbReference>